<reference evidence="9 10" key="1">
    <citation type="journal article" date="2013" name="Mar. Genomics">
        <title>Expression of sulfatases in Rhodopirellula baltica and the diversity of sulfatases in the genus Rhodopirellula.</title>
        <authorList>
            <person name="Wegner C.E."/>
            <person name="Richter-Heitmann T."/>
            <person name="Klindworth A."/>
            <person name="Klockow C."/>
            <person name="Richter M."/>
            <person name="Achstetter T."/>
            <person name="Glockner F.O."/>
            <person name="Harder J."/>
        </authorList>
    </citation>
    <scope>NUCLEOTIDE SEQUENCE [LARGE SCALE GENOMIC DNA]</scope>
    <source>
        <strain evidence="9 10">SM41</strain>
    </source>
</reference>
<comment type="caution">
    <text evidence="9">The sequence shown here is derived from an EMBL/GenBank/DDBJ whole genome shotgun (WGS) entry which is preliminary data.</text>
</comment>
<evidence type="ECO:0000256" key="8">
    <source>
        <dbReference type="SAM" id="Phobius"/>
    </source>
</evidence>
<dbReference type="GO" id="GO:0071763">
    <property type="term" value="P:nuclear membrane organization"/>
    <property type="evidence" value="ECO:0007669"/>
    <property type="project" value="TreeGrafter"/>
</dbReference>
<feature type="transmembrane region" description="Helical" evidence="8">
    <location>
        <begin position="294"/>
        <end position="314"/>
    </location>
</feature>
<dbReference type="OrthoDB" id="273988at2"/>
<proteinExistence type="predicted"/>
<keyword evidence="10" id="KW-1185">Reference proteome</keyword>
<dbReference type="EMBL" id="ANOH01000230">
    <property type="protein sequence ID" value="EMI55057.1"/>
    <property type="molecule type" value="Genomic_DNA"/>
</dbReference>
<keyword evidence="5 8" id="KW-1133">Transmembrane helix</keyword>
<gene>
    <name evidence="9" type="ORF">RSSM_03497</name>
</gene>
<feature type="compositionally biased region" description="Basic residues" evidence="7">
    <location>
        <begin position="360"/>
        <end position="376"/>
    </location>
</feature>
<evidence type="ECO:0000313" key="9">
    <source>
        <dbReference type="EMBL" id="EMI55057.1"/>
    </source>
</evidence>
<evidence type="ECO:0000256" key="6">
    <source>
        <dbReference type="ARBA" id="ARBA00023136"/>
    </source>
</evidence>
<evidence type="ECO:0000256" key="2">
    <source>
        <dbReference type="ARBA" id="ARBA00004586"/>
    </source>
</evidence>
<dbReference type="AlphaFoldDB" id="M5U0S5"/>
<dbReference type="PATRIC" id="fig|1263870.3.peg.3722"/>
<name>M5U0S5_9BACT</name>
<comment type="subcellular location">
    <subcellularLocation>
        <location evidence="1">Endomembrane system</location>
        <topology evidence="1">Multi-pass membrane protein</topology>
    </subcellularLocation>
    <subcellularLocation>
        <location evidence="2">Endoplasmic reticulum membrane</location>
    </subcellularLocation>
</comment>
<dbReference type="Pfam" id="PF07787">
    <property type="entry name" value="TMEM43"/>
    <property type="match status" value="1"/>
</dbReference>
<dbReference type="GO" id="GO:0006629">
    <property type="term" value="P:lipid metabolic process"/>
    <property type="evidence" value="ECO:0007669"/>
    <property type="project" value="TreeGrafter"/>
</dbReference>
<sequence length="376" mass="43006">MLYWNERFTVRTFAGLGEASSLITKASPVAIAKENEGKLIHVAGRADTEQTLHDADFGIEYEGIKLQRHVEVYQWFKYRKSSSSSSKWNRYRYEKKWSSELNHLNGLFDSSSRQNPRRMLVEPSVQYASDVKLGKFRLPQSLITRVDAPVPVPINFKNMERKLAKRIANQRAGLQRYVYLKGEGNRSDRLEVGDHRIWFTATPSTSVSVVARQSGATLSPFFTTSDTEIFLLINGLVEPKDMLQSDDATHESSAWGTRFACGLMMLLGSFFVLRPRTDEMDRVRFLTPFRHLSDFFSSVLVTGVCMLAVFGAAWIIDSPVIGIALFAVSILLVYLLVKRSRANQIREAARQIETETKNTNRARRKSRQRRRRRLAK</sequence>
<evidence type="ECO:0000256" key="1">
    <source>
        <dbReference type="ARBA" id="ARBA00004127"/>
    </source>
</evidence>
<organism evidence="9 10">
    <name type="scientific">Rhodopirellula sallentina SM41</name>
    <dbReference type="NCBI Taxonomy" id="1263870"/>
    <lineage>
        <taxon>Bacteria</taxon>
        <taxon>Pseudomonadati</taxon>
        <taxon>Planctomycetota</taxon>
        <taxon>Planctomycetia</taxon>
        <taxon>Pirellulales</taxon>
        <taxon>Pirellulaceae</taxon>
        <taxon>Rhodopirellula</taxon>
    </lineage>
</organism>
<feature type="region of interest" description="Disordered" evidence="7">
    <location>
        <begin position="355"/>
        <end position="376"/>
    </location>
</feature>
<dbReference type="PANTHER" id="PTHR13416:SF2">
    <property type="entry name" value="TRANSMEMBRANE PROTEIN 43"/>
    <property type="match status" value="1"/>
</dbReference>
<evidence type="ECO:0000256" key="7">
    <source>
        <dbReference type="SAM" id="MobiDB-lite"/>
    </source>
</evidence>
<evidence type="ECO:0000256" key="4">
    <source>
        <dbReference type="ARBA" id="ARBA00022824"/>
    </source>
</evidence>
<keyword evidence="3 8" id="KW-0812">Transmembrane</keyword>
<dbReference type="GO" id="GO:0012505">
    <property type="term" value="C:endomembrane system"/>
    <property type="evidence" value="ECO:0007669"/>
    <property type="project" value="UniProtKB-SubCell"/>
</dbReference>
<keyword evidence="4" id="KW-0256">Endoplasmic reticulum</keyword>
<accession>M5U0S5</accession>
<dbReference type="Proteomes" id="UP000011885">
    <property type="component" value="Unassembled WGS sequence"/>
</dbReference>
<evidence type="ECO:0000256" key="5">
    <source>
        <dbReference type="ARBA" id="ARBA00022989"/>
    </source>
</evidence>
<evidence type="ECO:0000256" key="3">
    <source>
        <dbReference type="ARBA" id="ARBA00022692"/>
    </source>
</evidence>
<keyword evidence="6 8" id="KW-0472">Membrane</keyword>
<protein>
    <submittedName>
        <fullName evidence="9">Transmembrane protein 43</fullName>
    </submittedName>
</protein>
<evidence type="ECO:0000313" key="10">
    <source>
        <dbReference type="Proteomes" id="UP000011885"/>
    </source>
</evidence>
<dbReference type="PANTHER" id="PTHR13416">
    <property type="match status" value="1"/>
</dbReference>
<dbReference type="RefSeq" id="WP_008680733.1">
    <property type="nucleotide sequence ID" value="NZ_ANOH01000230.1"/>
</dbReference>
<feature type="transmembrane region" description="Helical" evidence="8">
    <location>
        <begin position="320"/>
        <end position="337"/>
    </location>
</feature>
<feature type="transmembrane region" description="Helical" evidence="8">
    <location>
        <begin position="255"/>
        <end position="273"/>
    </location>
</feature>
<dbReference type="InterPro" id="IPR012430">
    <property type="entry name" value="TMEM43_fam"/>
</dbReference>